<evidence type="ECO:0000259" key="2">
    <source>
        <dbReference type="SMART" id="SM00014"/>
    </source>
</evidence>
<keyword evidence="1" id="KW-0812">Transmembrane</keyword>
<keyword evidence="1" id="KW-0472">Membrane</keyword>
<dbReference type="SMART" id="SM00014">
    <property type="entry name" value="acidPPc"/>
    <property type="match status" value="1"/>
</dbReference>
<dbReference type="InterPro" id="IPR000326">
    <property type="entry name" value="PAP2/HPO"/>
</dbReference>
<protein>
    <submittedName>
        <fullName evidence="3">Phosphoesterase</fullName>
    </submittedName>
</protein>
<organism evidence="3 4">
    <name type="scientific">Planococcus lenghuensis</name>
    <dbReference type="NCBI Taxonomy" id="2213202"/>
    <lineage>
        <taxon>Bacteria</taxon>
        <taxon>Bacillati</taxon>
        <taxon>Bacillota</taxon>
        <taxon>Bacilli</taxon>
        <taxon>Bacillales</taxon>
        <taxon>Caryophanaceae</taxon>
        <taxon>Planococcus</taxon>
    </lineage>
</organism>
<dbReference type="RefSeq" id="WP_077589317.1">
    <property type="nucleotide sequence ID" value="NZ_CP019640.1"/>
</dbReference>
<dbReference type="InterPro" id="IPR036938">
    <property type="entry name" value="PAP2/HPO_sf"/>
</dbReference>
<gene>
    <name evidence="3" type="ORF">B0X71_10285</name>
</gene>
<dbReference type="CDD" id="cd03392">
    <property type="entry name" value="PAP2_like_2"/>
    <property type="match status" value="1"/>
</dbReference>
<feature type="transmembrane region" description="Helical" evidence="1">
    <location>
        <begin position="134"/>
        <end position="155"/>
    </location>
</feature>
<proteinExistence type="predicted"/>
<dbReference type="Gene3D" id="1.20.144.10">
    <property type="entry name" value="Phosphatidic acid phosphatase type 2/haloperoxidase"/>
    <property type="match status" value="2"/>
</dbReference>
<evidence type="ECO:0000313" key="3">
    <source>
        <dbReference type="EMBL" id="AQQ53423.1"/>
    </source>
</evidence>
<dbReference type="PANTHER" id="PTHR14969:SF13">
    <property type="entry name" value="AT30094P"/>
    <property type="match status" value="1"/>
</dbReference>
<accession>A0A1Q2KZ28</accession>
<feature type="transmembrane region" description="Helical" evidence="1">
    <location>
        <begin position="12"/>
        <end position="30"/>
    </location>
</feature>
<dbReference type="SUPFAM" id="SSF48317">
    <property type="entry name" value="Acid phosphatase/Vanadium-dependent haloperoxidase"/>
    <property type="match status" value="1"/>
</dbReference>
<feature type="transmembrane region" description="Helical" evidence="1">
    <location>
        <begin position="96"/>
        <end position="114"/>
    </location>
</feature>
<dbReference type="KEGG" id="pmar:B0X71_10285"/>
<feature type="transmembrane region" description="Helical" evidence="1">
    <location>
        <begin position="62"/>
        <end position="89"/>
    </location>
</feature>
<reference evidence="3 4" key="1">
    <citation type="submission" date="2017-02" db="EMBL/GenBank/DDBJ databases">
        <title>The complete genomic sequence of a novel cold adapted crude oil-degrading bacterium Planococcus qaidamina Y42.</title>
        <authorList>
            <person name="Yang R."/>
        </authorList>
    </citation>
    <scope>NUCLEOTIDE SEQUENCE [LARGE SCALE GENOMIC DNA]</scope>
    <source>
        <strain evidence="3 4">Y42</strain>
    </source>
</reference>
<evidence type="ECO:0000313" key="4">
    <source>
        <dbReference type="Proteomes" id="UP000188184"/>
    </source>
</evidence>
<dbReference type="EMBL" id="CP019640">
    <property type="protein sequence ID" value="AQQ53423.1"/>
    <property type="molecule type" value="Genomic_DNA"/>
</dbReference>
<name>A0A1Q2KZ28_9BACL</name>
<keyword evidence="4" id="KW-1185">Reference proteome</keyword>
<dbReference type="Pfam" id="PF01569">
    <property type="entry name" value="PAP2"/>
    <property type="match status" value="1"/>
</dbReference>
<feature type="transmembrane region" description="Helical" evidence="1">
    <location>
        <begin position="194"/>
        <end position="214"/>
    </location>
</feature>
<feature type="domain" description="Phosphatidic acid phosphatase type 2/haloperoxidase" evidence="2">
    <location>
        <begin position="97"/>
        <end position="209"/>
    </location>
</feature>
<sequence>MDQDAKKPVFPVLLLIIGLAVAALLIYLFAELAGELMEQELSGFDDMIIGWFEAWNSPTLDAIMIFITELGSVWFLTVASIVVVGLMWFKLKDKWGIVYFIIAIAGAGGLTWFLKQVYQRERPSINPDIDAIGFSFPSGHSMGSLVFYGFVAFLIIRNVENAALKWLSAALAVILAILIGASRVYLAAHFPSDVLAGQLAGGVWLLLCILALQWTNYRHNRRKYYELRE</sequence>
<keyword evidence="1" id="KW-1133">Transmembrane helix</keyword>
<dbReference type="AlphaFoldDB" id="A0A1Q2KZ28"/>
<evidence type="ECO:0000256" key="1">
    <source>
        <dbReference type="SAM" id="Phobius"/>
    </source>
</evidence>
<dbReference type="Proteomes" id="UP000188184">
    <property type="component" value="Chromosome"/>
</dbReference>
<feature type="transmembrane region" description="Helical" evidence="1">
    <location>
        <begin position="167"/>
        <end position="188"/>
    </location>
</feature>
<dbReference type="OrthoDB" id="9789113at2"/>
<dbReference type="PANTHER" id="PTHR14969">
    <property type="entry name" value="SPHINGOSINE-1-PHOSPHATE PHOSPHOHYDROLASE"/>
    <property type="match status" value="1"/>
</dbReference>